<dbReference type="Pfam" id="PF13181">
    <property type="entry name" value="TPR_8"/>
    <property type="match status" value="2"/>
</dbReference>
<feature type="repeat" description="TPR" evidence="3">
    <location>
        <begin position="444"/>
        <end position="477"/>
    </location>
</feature>
<dbReference type="InterPro" id="IPR036953">
    <property type="entry name" value="GreA/GreB_C_sf"/>
</dbReference>
<dbReference type="AlphaFoldDB" id="H8MFQ9"/>
<dbReference type="SUPFAM" id="SSF48452">
    <property type="entry name" value="TPR-like"/>
    <property type="match status" value="2"/>
</dbReference>
<accession>H8MFQ9</accession>
<reference evidence="7" key="2">
    <citation type="submission" date="2012-03" db="EMBL/GenBank/DDBJ databases">
        <title>Genome sequence of the fruiting myxobacterium Corallococcus coralloides DSM 2259.</title>
        <authorList>
            <person name="Huntley S."/>
            <person name="Zhang Y."/>
            <person name="Treuner-Lange A."/>
            <person name="Sensen C.W."/>
            <person name="Sogaard-Andersen L."/>
        </authorList>
    </citation>
    <scope>NUCLEOTIDE SEQUENCE [LARGE SCALE GENOMIC DNA]</scope>
    <source>
        <strain evidence="7">ATCC 25202 / DSM 2259 / NBRC 100086 / M2</strain>
    </source>
</reference>
<proteinExistence type="predicted"/>
<evidence type="ECO:0000256" key="4">
    <source>
        <dbReference type="SAM" id="MobiDB-lite"/>
    </source>
</evidence>
<evidence type="ECO:0000256" key="3">
    <source>
        <dbReference type="PROSITE-ProRule" id="PRU00339"/>
    </source>
</evidence>
<dbReference type="Pfam" id="PF01272">
    <property type="entry name" value="GreA_GreB"/>
    <property type="match status" value="1"/>
</dbReference>
<feature type="region of interest" description="Disordered" evidence="4">
    <location>
        <begin position="1"/>
        <end position="20"/>
    </location>
</feature>
<dbReference type="InParanoid" id="H8MFQ9"/>
<evidence type="ECO:0000313" key="6">
    <source>
        <dbReference type="EMBL" id="AFE07262.1"/>
    </source>
</evidence>
<dbReference type="InterPro" id="IPR011990">
    <property type="entry name" value="TPR-like_helical_dom_sf"/>
</dbReference>
<dbReference type="InterPro" id="IPR051012">
    <property type="entry name" value="CellSynth/LPSAsmb/PSIAsmb"/>
</dbReference>
<evidence type="ECO:0000256" key="1">
    <source>
        <dbReference type="ARBA" id="ARBA00022737"/>
    </source>
</evidence>
<protein>
    <recommendedName>
        <fullName evidence="5">Transcription elongation factor GreA/GreB C-terminal domain-containing protein</fullName>
    </recommendedName>
</protein>
<dbReference type="PANTHER" id="PTHR45586">
    <property type="entry name" value="TPR REPEAT-CONTAINING PROTEIN PA4667"/>
    <property type="match status" value="1"/>
</dbReference>
<gene>
    <name evidence="6" type="ordered locus">COCOR_06989</name>
</gene>
<dbReference type="InterPro" id="IPR001437">
    <property type="entry name" value="Tscrpt_elong_fac_GreA/B_C"/>
</dbReference>
<dbReference type="PANTHER" id="PTHR45586:SF1">
    <property type="entry name" value="LIPOPOLYSACCHARIDE ASSEMBLY PROTEIN B"/>
    <property type="match status" value="1"/>
</dbReference>
<dbReference type="EMBL" id="CP003389">
    <property type="protein sequence ID" value="AFE07262.1"/>
    <property type="molecule type" value="Genomic_DNA"/>
</dbReference>
<evidence type="ECO:0000256" key="2">
    <source>
        <dbReference type="ARBA" id="ARBA00022803"/>
    </source>
</evidence>
<keyword evidence="1" id="KW-0677">Repeat</keyword>
<feature type="compositionally biased region" description="Polar residues" evidence="4">
    <location>
        <begin position="7"/>
        <end position="20"/>
    </location>
</feature>
<evidence type="ECO:0000259" key="5">
    <source>
        <dbReference type="Pfam" id="PF01272"/>
    </source>
</evidence>
<keyword evidence="7" id="KW-1185">Reference proteome</keyword>
<organism evidence="6 7">
    <name type="scientific">Corallococcus coralloides (strain ATCC 25202 / DSM 2259 / NBRC 100086 / M2)</name>
    <name type="common">Myxococcus coralloides</name>
    <dbReference type="NCBI Taxonomy" id="1144275"/>
    <lineage>
        <taxon>Bacteria</taxon>
        <taxon>Pseudomonadati</taxon>
        <taxon>Myxococcota</taxon>
        <taxon>Myxococcia</taxon>
        <taxon>Myxococcales</taxon>
        <taxon>Cystobacterineae</taxon>
        <taxon>Myxococcaceae</taxon>
        <taxon>Corallococcus</taxon>
    </lineage>
</organism>
<reference evidence="6 7" key="1">
    <citation type="journal article" date="2012" name="J. Bacteriol.">
        <title>Complete Genome Sequence of the Fruiting Myxobacterium Corallococcus coralloides DSM 2259.</title>
        <authorList>
            <person name="Huntley S."/>
            <person name="Zhang Y."/>
            <person name="Treuner-Lange A."/>
            <person name="Kneip S."/>
            <person name="Sensen C.W."/>
            <person name="Sogaard-Andersen L."/>
        </authorList>
    </citation>
    <scope>NUCLEOTIDE SEQUENCE [LARGE SCALE GENOMIC DNA]</scope>
    <source>
        <strain evidence="7">ATCC 25202 / DSM 2259 / NBRC 100086 / M2</strain>
    </source>
</reference>
<keyword evidence="2 3" id="KW-0802">TPR repeat</keyword>
<evidence type="ECO:0000313" key="7">
    <source>
        <dbReference type="Proteomes" id="UP000007587"/>
    </source>
</evidence>
<dbReference type="eggNOG" id="COG0782">
    <property type="taxonomic scope" value="Bacteria"/>
</dbReference>
<feature type="repeat" description="TPR" evidence="3">
    <location>
        <begin position="112"/>
        <end position="145"/>
    </location>
</feature>
<dbReference type="PROSITE" id="PS50005">
    <property type="entry name" value="TPR"/>
    <property type="match status" value="2"/>
</dbReference>
<dbReference type="RefSeq" id="WP_014399772.1">
    <property type="nucleotide sequence ID" value="NC_017030.1"/>
</dbReference>
<dbReference type="GO" id="GO:0032784">
    <property type="term" value="P:regulation of DNA-templated transcription elongation"/>
    <property type="evidence" value="ECO:0007669"/>
    <property type="project" value="InterPro"/>
</dbReference>
<sequence>MPKDESSPQSLETPSATPSVHQLTAQTAIVAGSIGHVNITISGASGNLHEILRLATATEQPSHTAPPEDPLAAEISAYANLIDQNLVHEALKAFRDLYQKHASKPGHTRSYFRIKNNIGVCLIHLGQFTEAQAELKQALSFDPNNELAKLNLASACLYADEPEAALNLLPANVSNTSIRGSHGALRIAALYRLNRHSEIDEFLRFEPWAAYDAHVQLAALPFLFGTGDQARIDEAIKTTTGNEETALNAFVMAGMRDLGVTEKIGTNLNFVPINQDHPRTRIEQALASFTRALELSQTSPPEIRAEVYANRGLALSLLGRTKEAADMFEAGLAINARATPSATLNYASTLMGLKDYSSAARVIKNSGFAGEQPKLRLQLATALFHAGAFPDIVDLLDNTWQTFDNRDDRINGATLLLGAYDALQNISLGEALVETLSNQYADSWEAWLHIGQHFDNRKDKHKALLAFQRCLTLAPEVNATQVREELAHRQAVWHDYTGCITTLAPLDTKSLSNKAAHALAVSLYNTGALNQARPIVDFLLNKNSSSIHFLELGVAITSAAGDLGRAIHLQQALCQSRPSELRDFNLLAELMLRNGEHARAAVTLNIDPFELAEGQDPHDLMVFAYLLSTVKDKRALSYGYRAWERGRDQAQILLGYIGLFLHRRAEANEDLEPQVVSPGTTVTLSTSGKTSLRDISIVRENDLIPDTATWIRATDPLAARLLGKRVGDEVPGHTSPWGKVSYRIKKIQSTFVRAFQETMSGFNDRFPDAEGLWKFDVSDNDPLGLTKLILTAIGKSGQIKPLIEMHMEGRMPLAAFAHAIRRPIPVAWLALSHDKQAGLFFSRGATQQLHVAEQVLSDRERPRFLDYSALMTLTLLDEALRTKVVQLLGPVLITQSLLDDLYTHTSQAIHAGTREGFTVSLGDDGRLKGAPLFDTSELLEQTTKLARAIATPCATYSQFNSPPAARDVASKVLGRATSDLLWEAEATSGFIICDDQALNSLAQNENKTQCTSVQAIALAAHKQGRLSASDYSSLVAHLAMARYRIVELDIHIVNSILEKHLWQPTAEVLAIFSCLSDPSIPTQRAGLMGADVLKSIVLEPASALSRNRLIDALLAQLTAHHNAADMAATITSKLRVSLRLAPLQFNWLKNTIDAWLTVRT</sequence>
<dbReference type="OrthoDB" id="7281435at2"/>
<dbReference type="SMART" id="SM00028">
    <property type="entry name" value="TPR"/>
    <property type="match status" value="3"/>
</dbReference>
<dbReference type="Gene3D" id="1.25.40.10">
    <property type="entry name" value="Tetratricopeptide repeat domain"/>
    <property type="match status" value="3"/>
</dbReference>
<dbReference type="eggNOG" id="COG0457">
    <property type="taxonomic scope" value="Bacteria"/>
</dbReference>
<dbReference type="HOGENOM" id="CLU_258835_0_0_7"/>
<dbReference type="InterPro" id="IPR019734">
    <property type="entry name" value="TPR_rpt"/>
</dbReference>
<name>H8MFQ9_CORCM</name>
<dbReference type="Proteomes" id="UP000007587">
    <property type="component" value="Chromosome"/>
</dbReference>
<dbReference type="STRING" id="1144275.COCOR_06989"/>
<dbReference type="KEGG" id="ccx:COCOR_06989"/>
<dbReference type="Gene3D" id="3.10.50.30">
    <property type="entry name" value="Transcription elongation factor, GreA/GreB, C-terminal domain"/>
    <property type="match status" value="1"/>
</dbReference>
<feature type="domain" description="Transcription elongation factor GreA/GreB C-terminal" evidence="5">
    <location>
        <begin position="674"/>
        <end position="748"/>
    </location>
</feature>
<dbReference type="GO" id="GO:0003677">
    <property type="term" value="F:DNA binding"/>
    <property type="evidence" value="ECO:0007669"/>
    <property type="project" value="InterPro"/>
</dbReference>